<organism evidence="4 5">
    <name type="scientific">Succinatimonas hippei (strain DSM 22608 / JCM 16073 / KCTC 15190 / YIT 12066)</name>
    <dbReference type="NCBI Taxonomy" id="762983"/>
    <lineage>
        <taxon>Bacteria</taxon>
        <taxon>Pseudomonadati</taxon>
        <taxon>Pseudomonadota</taxon>
        <taxon>Gammaproteobacteria</taxon>
        <taxon>Aeromonadales</taxon>
        <taxon>Succinivibrionaceae</taxon>
        <taxon>Succinatimonas</taxon>
    </lineage>
</organism>
<dbReference type="InterPro" id="IPR023346">
    <property type="entry name" value="Lysozyme-like_dom_sf"/>
</dbReference>
<feature type="signal peptide" evidence="2">
    <location>
        <begin position="1"/>
        <end position="24"/>
    </location>
</feature>
<gene>
    <name evidence="4" type="ORF">HMPREF9444_01047</name>
</gene>
<dbReference type="PANTHER" id="PTHR37423:SF2">
    <property type="entry name" value="MEMBRANE-BOUND LYTIC MUREIN TRANSGLYCOSYLASE C"/>
    <property type="match status" value="1"/>
</dbReference>
<protein>
    <submittedName>
        <fullName evidence="4">Transglycosylase SLT domain protein</fullName>
    </submittedName>
</protein>
<dbReference type="InterPro" id="IPR008258">
    <property type="entry name" value="Transglycosylase_SLT_dom_1"/>
</dbReference>
<dbReference type="PANTHER" id="PTHR37423">
    <property type="entry name" value="SOLUBLE LYTIC MUREIN TRANSGLYCOSYLASE-RELATED"/>
    <property type="match status" value="1"/>
</dbReference>
<keyword evidence="2" id="KW-0732">Signal</keyword>
<evidence type="ECO:0000313" key="4">
    <source>
        <dbReference type="EMBL" id="EFY07126.1"/>
    </source>
</evidence>
<comment type="caution">
    <text evidence="4">The sequence shown here is derived from an EMBL/GenBank/DDBJ whole genome shotgun (WGS) entry which is preliminary data.</text>
</comment>
<dbReference type="SUPFAM" id="SSF53955">
    <property type="entry name" value="Lysozyme-like"/>
    <property type="match status" value="1"/>
</dbReference>
<feature type="domain" description="Transglycosylase SLT" evidence="3">
    <location>
        <begin position="99"/>
        <end position="206"/>
    </location>
</feature>
<evidence type="ECO:0000256" key="1">
    <source>
        <dbReference type="ARBA" id="ARBA00007734"/>
    </source>
</evidence>
<reference evidence="4 5" key="1">
    <citation type="submission" date="2011-01" db="EMBL/GenBank/DDBJ databases">
        <authorList>
            <person name="Weinstock G."/>
            <person name="Sodergren E."/>
            <person name="Clifton S."/>
            <person name="Fulton L."/>
            <person name="Fulton B."/>
            <person name="Courtney L."/>
            <person name="Fronick C."/>
            <person name="Harrison M."/>
            <person name="Strong C."/>
            <person name="Farmer C."/>
            <person name="Delahaunty K."/>
            <person name="Markovic C."/>
            <person name="Hall O."/>
            <person name="Minx P."/>
            <person name="Tomlinson C."/>
            <person name="Mitreva M."/>
            <person name="Hou S."/>
            <person name="Chen J."/>
            <person name="Wollam A."/>
            <person name="Pepin K.H."/>
            <person name="Johnson M."/>
            <person name="Bhonagiri V."/>
            <person name="Zhang X."/>
            <person name="Suruliraj S."/>
            <person name="Warren W."/>
            <person name="Chinwalla A."/>
            <person name="Mardis E.R."/>
            <person name="Wilson R.K."/>
        </authorList>
    </citation>
    <scope>NUCLEOTIDE SEQUENCE [LARGE SCALE GENOMIC DNA]</scope>
    <source>
        <strain evidence="5">DSM 22608 / JCM 16073 / KCTC 15190 / YIT 12066</strain>
    </source>
</reference>
<dbReference type="Proteomes" id="UP000018458">
    <property type="component" value="Unassembled WGS sequence"/>
</dbReference>
<dbReference type="AlphaFoldDB" id="E8LK10"/>
<evidence type="ECO:0000259" key="3">
    <source>
        <dbReference type="Pfam" id="PF01464"/>
    </source>
</evidence>
<dbReference type="Gene3D" id="1.10.530.10">
    <property type="match status" value="1"/>
</dbReference>
<evidence type="ECO:0000256" key="2">
    <source>
        <dbReference type="SAM" id="SignalP"/>
    </source>
</evidence>
<keyword evidence="5" id="KW-1185">Reference proteome</keyword>
<dbReference type="HOGENOM" id="CLU_009520_1_2_6"/>
<dbReference type="STRING" id="762983.HMPREF9444_01047"/>
<dbReference type="RefSeq" id="WP_009143248.1">
    <property type="nucleotide sequence ID" value="NZ_GL830988.1"/>
</dbReference>
<proteinExistence type="inferred from homology"/>
<feature type="chain" id="PRO_5003227110" evidence="2">
    <location>
        <begin position="25"/>
        <end position="313"/>
    </location>
</feature>
<accession>E8LK10</accession>
<dbReference type="eggNOG" id="COG0741">
    <property type="taxonomic scope" value="Bacteria"/>
</dbReference>
<dbReference type="OrthoDB" id="9815002at2"/>
<dbReference type="CDD" id="cd16894">
    <property type="entry name" value="MltD-like"/>
    <property type="match status" value="1"/>
</dbReference>
<evidence type="ECO:0000313" key="5">
    <source>
        <dbReference type="Proteomes" id="UP000018458"/>
    </source>
</evidence>
<comment type="similarity">
    <text evidence="1">Belongs to the transglycosylase Slt family.</text>
</comment>
<dbReference type="EMBL" id="AEVO01000051">
    <property type="protein sequence ID" value="EFY07126.1"/>
    <property type="molecule type" value="Genomic_DNA"/>
</dbReference>
<sequence length="313" mass="35495">MVSKTIALATAILLCVLTVFSAQSATVNKNQTYKTENSVVVNRNSSGSLWSSDLFNPSRFMLNIKLTEAEKKEAKKLVNSFESHMEKGAPFMHHLLTELKNRNLPVELVALPLLESGYNQRARSNAGAKGPWQFIRATGKSYGLKTSSNYDEFYDFIRSTDASLRYLTHLYNELNHNWDLAIAAYNQGEFTIKRAIRNAQKSGVKTYNMSTLKLSKHARLYVRRFHAYADILRFPEKYGVERPMLKNRPAFKRVQVAGKINSMKKAAELSGVKITTLQHLNAGYLTDSLKTKHQYGLLVPIENARRLEKALSK</sequence>
<name>E8LK10_SUCHY</name>
<dbReference type="Pfam" id="PF01464">
    <property type="entry name" value="SLT"/>
    <property type="match status" value="1"/>
</dbReference>